<dbReference type="EMBL" id="JBBUKT010000005">
    <property type="protein sequence ID" value="MEK7951674.1"/>
    <property type="molecule type" value="Genomic_DNA"/>
</dbReference>
<organism evidence="2 3">
    <name type="scientific">Luteolibacter soli</name>
    <dbReference type="NCBI Taxonomy" id="3135280"/>
    <lineage>
        <taxon>Bacteria</taxon>
        <taxon>Pseudomonadati</taxon>
        <taxon>Verrucomicrobiota</taxon>
        <taxon>Verrucomicrobiia</taxon>
        <taxon>Verrucomicrobiales</taxon>
        <taxon>Verrucomicrobiaceae</taxon>
        <taxon>Luteolibacter</taxon>
    </lineage>
</organism>
<gene>
    <name evidence="2" type="ORF">WKV53_14245</name>
</gene>
<evidence type="ECO:0008006" key="4">
    <source>
        <dbReference type="Google" id="ProtNLM"/>
    </source>
</evidence>
<comment type="caution">
    <text evidence="2">The sequence shown here is derived from an EMBL/GenBank/DDBJ whole genome shotgun (WGS) entry which is preliminary data.</text>
</comment>
<keyword evidence="1" id="KW-0812">Transmembrane</keyword>
<accession>A0ABU9AV97</accession>
<dbReference type="RefSeq" id="WP_341405332.1">
    <property type="nucleotide sequence ID" value="NZ_JBBUKT010000005.1"/>
</dbReference>
<evidence type="ECO:0000313" key="2">
    <source>
        <dbReference type="EMBL" id="MEK7951674.1"/>
    </source>
</evidence>
<feature type="transmembrane region" description="Helical" evidence="1">
    <location>
        <begin position="107"/>
        <end position="130"/>
    </location>
</feature>
<sequence length="148" mass="17615">MMTSRPWYRWKSFWLGVVVLGFFGWAWMRSMTRDEGLLVRGPGTRRVEAGVYDGCFRVRRWQRDVDTDHQTIRWESRVREKGRLGPGDGRKWALMGEEVVKPWVDQWWISFPMWVPFAGWLGVWGAWLGWHGRRMRRGAGECRVIGDQ</sequence>
<feature type="transmembrane region" description="Helical" evidence="1">
    <location>
        <begin position="12"/>
        <end position="28"/>
    </location>
</feature>
<keyword evidence="3" id="KW-1185">Reference proteome</keyword>
<dbReference type="Proteomes" id="UP001371305">
    <property type="component" value="Unassembled WGS sequence"/>
</dbReference>
<proteinExistence type="predicted"/>
<keyword evidence="1" id="KW-0472">Membrane</keyword>
<protein>
    <recommendedName>
        <fullName evidence="4">DUF3592 domain-containing protein</fullName>
    </recommendedName>
</protein>
<evidence type="ECO:0000313" key="3">
    <source>
        <dbReference type="Proteomes" id="UP001371305"/>
    </source>
</evidence>
<keyword evidence="1" id="KW-1133">Transmembrane helix</keyword>
<reference evidence="2 3" key="1">
    <citation type="submission" date="2024-04" db="EMBL/GenBank/DDBJ databases">
        <title>Luteolibacter sp. isolated from soil.</title>
        <authorList>
            <person name="An J."/>
        </authorList>
    </citation>
    <scope>NUCLEOTIDE SEQUENCE [LARGE SCALE GENOMIC DNA]</scope>
    <source>
        <strain evidence="2 3">Y139</strain>
    </source>
</reference>
<name>A0ABU9AV97_9BACT</name>
<evidence type="ECO:0000256" key="1">
    <source>
        <dbReference type="SAM" id="Phobius"/>
    </source>
</evidence>